<dbReference type="GO" id="GO:0042780">
    <property type="term" value="P:tRNA 3'-end processing"/>
    <property type="evidence" value="ECO:0007669"/>
    <property type="project" value="EnsemblFungi"/>
</dbReference>
<evidence type="ECO:0000259" key="8">
    <source>
        <dbReference type="PROSITE" id="PS51133"/>
    </source>
</evidence>
<keyword evidence="4 7" id="KW-0240">DNA-directed RNA polymerase</keyword>
<evidence type="ECO:0000256" key="7">
    <source>
        <dbReference type="RuleBase" id="RU003474"/>
    </source>
</evidence>
<organism evidence="9 10">
    <name type="scientific">Vairimorpha apis BRL 01</name>
    <dbReference type="NCBI Taxonomy" id="1037528"/>
    <lineage>
        <taxon>Eukaryota</taxon>
        <taxon>Fungi</taxon>
        <taxon>Fungi incertae sedis</taxon>
        <taxon>Microsporidia</taxon>
        <taxon>Nosematidae</taxon>
        <taxon>Vairimorpha</taxon>
    </lineage>
</organism>
<name>T0L8N8_9MICR</name>
<evidence type="ECO:0000313" key="10">
    <source>
        <dbReference type="Proteomes" id="UP000053780"/>
    </source>
</evidence>
<reference evidence="9 10" key="1">
    <citation type="journal article" date="2013" name="BMC Genomics">
        <title>Genome sequencing and comparative genomics of honey bee microsporidia, Nosema apis reveal novel insights into host-parasite interactions.</title>
        <authorList>
            <person name="Chen Yp."/>
            <person name="Pettis J.S."/>
            <person name="Zhao Y."/>
            <person name="Liu X."/>
            <person name="Tallon L.J."/>
            <person name="Sadzewicz L.D."/>
            <person name="Li R."/>
            <person name="Zheng H."/>
            <person name="Huang S."/>
            <person name="Zhang X."/>
            <person name="Hamilton M.C."/>
            <person name="Pernal S.F."/>
            <person name="Melathopoulos A.P."/>
            <person name="Yan X."/>
            <person name="Evans J.D."/>
        </authorList>
    </citation>
    <scope>NUCLEOTIDE SEQUENCE [LARGE SCALE GENOMIC DNA]</scope>
    <source>
        <strain evidence="9 10">BRL 01</strain>
    </source>
</reference>
<dbReference type="GO" id="GO:0006386">
    <property type="term" value="P:termination of RNA polymerase III transcription"/>
    <property type="evidence" value="ECO:0007669"/>
    <property type="project" value="EnsemblFungi"/>
</dbReference>
<comment type="function">
    <text evidence="4">DNA-dependent RNA polymerase catalyzes the transcription of DNA into RNA using the four ribonucleoside triphosphates as substrates.</text>
</comment>
<dbReference type="PROSITE" id="PS00466">
    <property type="entry name" value="ZF_TFIIS_1"/>
    <property type="match status" value="1"/>
</dbReference>
<comment type="subcellular location">
    <subcellularLocation>
        <location evidence="4">Nucleus</location>
    </subcellularLocation>
</comment>
<dbReference type="GO" id="GO:0005666">
    <property type="term" value="C:RNA polymerase III complex"/>
    <property type="evidence" value="ECO:0007669"/>
    <property type="project" value="EnsemblFungi"/>
</dbReference>
<feature type="zinc finger region" description="C4-type" evidence="6">
    <location>
        <begin position="4"/>
        <end position="27"/>
    </location>
</feature>
<feature type="binding site" evidence="5">
    <location>
        <position position="67"/>
    </location>
    <ligand>
        <name>Zn(2+)</name>
        <dbReference type="ChEBI" id="CHEBI:29105"/>
        <label>2</label>
    </ligand>
</feature>
<dbReference type="PIRSF" id="PIRSF005586">
    <property type="entry name" value="RNApol_RpoM"/>
    <property type="match status" value="1"/>
</dbReference>
<dbReference type="HOGENOM" id="CLU_093932_3_0_1"/>
<feature type="binding site" evidence="5">
    <location>
        <position position="4"/>
    </location>
    <ligand>
        <name>Zn(2+)</name>
        <dbReference type="ChEBI" id="CHEBI:29105"/>
        <label>1</label>
    </ligand>
</feature>
<dbReference type="SMART" id="SM00661">
    <property type="entry name" value="RPOL9"/>
    <property type="match status" value="1"/>
</dbReference>
<feature type="binding site" evidence="5">
    <location>
        <position position="70"/>
    </location>
    <ligand>
        <name>Zn(2+)</name>
        <dbReference type="ChEBI" id="CHEBI:29105"/>
        <label>2</label>
    </ligand>
</feature>
<feature type="binding site" evidence="5">
    <location>
        <position position="7"/>
    </location>
    <ligand>
        <name>Zn(2+)</name>
        <dbReference type="ChEBI" id="CHEBI:29105"/>
        <label>1</label>
    </ligand>
</feature>
<dbReference type="GO" id="GO:0008270">
    <property type="term" value="F:zinc ion binding"/>
    <property type="evidence" value="ECO:0007669"/>
    <property type="project" value="UniProtKB-KW"/>
</dbReference>
<dbReference type="PROSITE" id="PS51133">
    <property type="entry name" value="ZF_TFIIS_2"/>
    <property type="match status" value="1"/>
</dbReference>
<dbReference type="Proteomes" id="UP000053780">
    <property type="component" value="Unassembled WGS sequence"/>
</dbReference>
<keyword evidence="3 5" id="KW-0862">Zinc</keyword>
<dbReference type="Gene3D" id="2.20.25.10">
    <property type="match status" value="1"/>
</dbReference>
<protein>
    <recommendedName>
        <fullName evidence="4">DNA-directed RNA polymerase subunit</fullName>
    </recommendedName>
</protein>
<dbReference type="VEuPathDB" id="MicrosporidiaDB:NAPIS_ORF01528"/>
<evidence type="ECO:0000256" key="1">
    <source>
        <dbReference type="ARBA" id="ARBA00022723"/>
    </source>
</evidence>
<keyword evidence="2 6" id="KW-0863">Zinc-finger</keyword>
<evidence type="ECO:0000256" key="5">
    <source>
        <dbReference type="PIRSR" id="PIRSR005586-1"/>
    </source>
</evidence>
<comment type="similarity">
    <text evidence="4 7">Belongs to the archaeal rpoM/eukaryotic RPA12/RPB9/RPC11 RNA polymerase family.</text>
</comment>
<dbReference type="AlphaFoldDB" id="T0L8N8"/>
<keyword evidence="4 7" id="KW-0804">Transcription</keyword>
<feature type="binding site" evidence="5">
    <location>
        <position position="98"/>
    </location>
    <ligand>
        <name>Zn(2+)</name>
        <dbReference type="ChEBI" id="CHEBI:29105"/>
        <label>2</label>
    </ligand>
</feature>
<evidence type="ECO:0000256" key="2">
    <source>
        <dbReference type="ARBA" id="ARBA00022771"/>
    </source>
</evidence>
<dbReference type="InterPro" id="IPR001529">
    <property type="entry name" value="Zn_ribbon_RPB9"/>
</dbReference>
<evidence type="ECO:0000256" key="3">
    <source>
        <dbReference type="ARBA" id="ARBA00022833"/>
    </source>
</evidence>
<keyword evidence="4" id="KW-0539">Nucleus</keyword>
<feature type="binding site" evidence="5">
    <location>
        <position position="27"/>
    </location>
    <ligand>
        <name>Zn(2+)</name>
        <dbReference type="ChEBI" id="CHEBI:29105"/>
        <label>1</label>
    </ligand>
</feature>
<dbReference type="PANTHER" id="PTHR11239">
    <property type="entry name" value="DNA-DIRECTED RNA POLYMERASE"/>
    <property type="match status" value="1"/>
</dbReference>
<proteinExistence type="inferred from homology"/>
<evidence type="ECO:0000256" key="4">
    <source>
        <dbReference type="PIRNR" id="PIRNR005586"/>
    </source>
</evidence>
<feature type="domain" description="TFIIS-type" evidence="8">
    <location>
        <begin position="63"/>
        <end position="103"/>
    </location>
</feature>
<dbReference type="EMBL" id="KE647209">
    <property type="protein sequence ID" value="EQB60899.1"/>
    <property type="molecule type" value="Genomic_DNA"/>
</dbReference>
<dbReference type="Pfam" id="PF01096">
    <property type="entry name" value="Zn_ribbon_TFIIS"/>
    <property type="match status" value="1"/>
</dbReference>
<sequence>MFFCPLCTNILYIDKPNTITTFFCNSCPYQFKISNTLSKTMNNRVMEIDKILGEDEYKYASTCNKNCIKCDSDKALFMELQTRSADEPMTIFYECIKCKANWKEN</sequence>
<dbReference type="GO" id="GO:0042797">
    <property type="term" value="P:tRNA transcription by RNA polymerase III"/>
    <property type="evidence" value="ECO:0007669"/>
    <property type="project" value="EnsemblFungi"/>
</dbReference>
<dbReference type="GO" id="GO:0003899">
    <property type="term" value="F:DNA-directed RNA polymerase activity"/>
    <property type="evidence" value="ECO:0007669"/>
    <property type="project" value="EnsemblFungi"/>
</dbReference>
<gene>
    <name evidence="9" type="ORF">NAPIS_ORF01528</name>
</gene>
<dbReference type="OrthoDB" id="282152at2759"/>
<dbReference type="GO" id="GO:0006384">
    <property type="term" value="P:transcription initiation at RNA polymerase III promoter"/>
    <property type="evidence" value="ECO:0007669"/>
    <property type="project" value="EnsemblFungi"/>
</dbReference>
<feature type="binding site" evidence="5">
    <location>
        <position position="95"/>
    </location>
    <ligand>
        <name>Zn(2+)</name>
        <dbReference type="ChEBI" id="CHEBI:29105"/>
        <label>2</label>
    </ligand>
</feature>
<feature type="binding site" evidence="5">
    <location>
        <position position="24"/>
    </location>
    <ligand>
        <name>Zn(2+)</name>
        <dbReference type="ChEBI" id="CHEBI:29105"/>
        <label>1</label>
    </ligand>
</feature>
<dbReference type="InterPro" id="IPR001222">
    <property type="entry name" value="Znf_TFIIS"/>
</dbReference>
<keyword evidence="10" id="KW-1185">Reference proteome</keyword>
<dbReference type="SMART" id="SM00440">
    <property type="entry name" value="ZnF_C2C2"/>
    <property type="match status" value="1"/>
</dbReference>
<dbReference type="InterPro" id="IPR012164">
    <property type="entry name" value="Rpa12/Rpb9/Rpc10/TFS"/>
</dbReference>
<dbReference type="PANTHER" id="PTHR11239:SF12">
    <property type="entry name" value="DNA-DIRECTED RNA POLYMERASE III SUBUNIT RPC10"/>
    <property type="match status" value="1"/>
</dbReference>
<evidence type="ECO:0000313" key="9">
    <source>
        <dbReference type="EMBL" id="EQB60899.1"/>
    </source>
</evidence>
<keyword evidence="1 5" id="KW-0479">Metal-binding</keyword>
<evidence type="ECO:0000256" key="6">
    <source>
        <dbReference type="PIRSR" id="PIRSR005586-2"/>
    </source>
</evidence>
<dbReference type="SUPFAM" id="SSF57783">
    <property type="entry name" value="Zinc beta-ribbon"/>
    <property type="match status" value="1"/>
</dbReference>
<accession>T0L8N8</accession>
<dbReference type="GO" id="GO:0003676">
    <property type="term" value="F:nucleic acid binding"/>
    <property type="evidence" value="ECO:0007669"/>
    <property type="project" value="InterPro"/>
</dbReference>